<reference evidence="8 9" key="1">
    <citation type="journal article" date="2014" name="PLoS ONE">
        <title>An emerging Mycoplasma associated with trichomoniasis, vaginal infection and disease.</title>
        <authorList>
            <consortium name="Vaginal Microbiome Consortium"/>
            <person name="Fettweis J.M."/>
            <person name="Serrano M.G."/>
            <person name="Huang B."/>
            <person name="Brooks J.P."/>
            <person name="Glascock A.L."/>
            <person name="Sheth N.U."/>
            <person name="Strauss J.F.III."/>
            <person name="Jefferson K.K."/>
            <person name="Buck G.A."/>
        </authorList>
    </citation>
    <scope>NUCLEOTIDE SEQUENCE [LARGE SCALE GENOMIC DNA]</scope>
    <source>
        <strain evidence="8 9">VCU_M1</strain>
    </source>
</reference>
<dbReference type="InterPro" id="IPR023591">
    <property type="entry name" value="Ribosomal_uS2_flav_dom_sf"/>
</dbReference>
<dbReference type="CDD" id="cd01425">
    <property type="entry name" value="RPS2"/>
    <property type="match status" value="1"/>
</dbReference>
<dbReference type="AlphaFoldDB" id="A0A097STF6"/>
<accession>A0A097STF6</accession>
<protein>
    <recommendedName>
        <fullName evidence="4 5">Small ribosomal subunit protein uS2</fullName>
    </recommendedName>
</protein>
<evidence type="ECO:0000256" key="3">
    <source>
        <dbReference type="ARBA" id="ARBA00023274"/>
    </source>
</evidence>
<dbReference type="Gene3D" id="3.40.50.10490">
    <property type="entry name" value="Glucose-6-phosphate isomerase like protein, domain 1"/>
    <property type="match status" value="1"/>
</dbReference>
<dbReference type="PANTHER" id="PTHR12534:SF0">
    <property type="entry name" value="SMALL RIBOSOMAL SUBUNIT PROTEIN US2M"/>
    <property type="match status" value="1"/>
</dbReference>
<feature type="region of interest" description="Disordered" evidence="7">
    <location>
        <begin position="340"/>
        <end position="372"/>
    </location>
</feature>
<proteinExistence type="inferred from homology"/>
<dbReference type="Proteomes" id="UP000030066">
    <property type="component" value="Chromosome"/>
</dbReference>
<dbReference type="EMBL" id="CP007711">
    <property type="protein sequence ID" value="AIV03881.1"/>
    <property type="molecule type" value="Genomic_DNA"/>
</dbReference>
<evidence type="ECO:0000256" key="2">
    <source>
        <dbReference type="ARBA" id="ARBA00022980"/>
    </source>
</evidence>
<gene>
    <name evidence="5 8" type="primary">rpsB</name>
    <name evidence="8" type="ORF">MGM1_5210</name>
</gene>
<feature type="compositionally biased region" description="Basic and acidic residues" evidence="7">
    <location>
        <begin position="359"/>
        <end position="372"/>
    </location>
</feature>
<evidence type="ECO:0000256" key="1">
    <source>
        <dbReference type="ARBA" id="ARBA00006242"/>
    </source>
</evidence>
<dbReference type="HOGENOM" id="CLU_040318_0_0_14"/>
<keyword evidence="3 5" id="KW-0687">Ribonucleoprotein</keyword>
<name>A0A097STF6_9BACT</name>
<evidence type="ECO:0000313" key="8">
    <source>
        <dbReference type="EMBL" id="AIV03881.1"/>
    </source>
</evidence>
<feature type="region of interest" description="Disordered" evidence="7">
    <location>
        <begin position="1"/>
        <end position="51"/>
    </location>
</feature>
<evidence type="ECO:0000256" key="6">
    <source>
        <dbReference type="RuleBase" id="RU003631"/>
    </source>
</evidence>
<dbReference type="SUPFAM" id="SSF52313">
    <property type="entry name" value="Ribosomal protein S2"/>
    <property type="match status" value="1"/>
</dbReference>
<dbReference type="Pfam" id="PF00318">
    <property type="entry name" value="Ribosomal_S2"/>
    <property type="match status" value="1"/>
</dbReference>
<dbReference type="InterPro" id="IPR001865">
    <property type="entry name" value="Ribosomal_uS2"/>
</dbReference>
<dbReference type="NCBIfam" id="TIGR01011">
    <property type="entry name" value="rpsB_bact"/>
    <property type="match status" value="1"/>
</dbReference>
<evidence type="ECO:0000256" key="7">
    <source>
        <dbReference type="SAM" id="MobiDB-lite"/>
    </source>
</evidence>
<dbReference type="GO" id="GO:0003735">
    <property type="term" value="F:structural constituent of ribosome"/>
    <property type="evidence" value="ECO:0007669"/>
    <property type="project" value="InterPro"/>
</dbReference>
<sequence length="372" mass="41127">MSEIIKDESVEVKKPRSGRKPSIAKAKGSKENTTKTSASAHKTSKRANSSVKLSSEMVTKTIEAKIDAFFEANKEFGIKKLVSAAKLMEANANIGTPARYWNPKMKPFIYAGKTGKHYIIDLLKCMVFLDRAYNFLVELTKEGGKVLIVGTRGEIIKNHVKEEAKRANCFYINQRWLGGTLTNFRTINKSIIKLNNLIMLQLSDEIKKYSKKEQLQKIKETEKLGKFFGGIRTMKGLPQAVIVLDPVVEKNAVAEAKKLNIPVIALTNTNADPSLIDFVIPCNTSSIKTVYLLTSVLVDAICEGMGEPKNVVGKADNEIVLPELTKRPVEIINRKSFTKGANVVDGGDSEDSPATSDVISKETKEETQTETK</sequence>
<keyword evidence="2 5" id="KW-0689">Ribosomal protein</keyword>
<dbReference type="InterPro" id="IPR018130">
    <property type="entry name" value="Ribosomal_uS2_CS"/>
</dbReference>
<dbReference type="PANTHER" id="PTHR12534">
    <property type="entry name" value="30S RIBOSOMAL PROTEIN S2 PROKARYOTIC AND ORGANELLAR"/>
    <property type="match status" value="1"/>
</dbReference>
<dbReference type="PROSITE" id="PS00963">
    <property type="entry name" value="RIBOSOMAL_S2_2"/>
    <property type="match status" value="1"/>
</dbReference>
<dbReference type="InterPro" id="IPR005706">
    <property type="entry name" value="Ribosomal_uS2_bac/mit/plastid"/>
</dbReference>
<evidence type="ECO:0000256" key="5">
    <source>
        <dbReference type="HAMAP-Rule" id="MF_00291"/>
    </source>
</evidence>
<keyword evidence="9" id="KW-1185">Reference proteome</keyword>
<dbReference type="STRING" id="1318617.MGM1_5210"/>
<feature type="compositionally biased region" description="Basic and acidic residues" evidence="7">
    <location>
        <begin position="1"/>
        <end position="14"/>
    </location>
</feature>
<comment type="similarity">
    <text evidence="1 5 6">Belongs to the universal ribosomal protein uS2 family.</text>
</comment>
<dbReference type="eggNOG" id="COG0052">
    <property type="taxonomic scope" value="Bacteria"/>
</dbReference>
<evidence type="ECO:0000313" key="9">
    <source>
        <dbReference type="Proteomes" id="UP000030066"/>
    </source>
</evidence>
<organism evidence="8 9">
    <name type="scientific">Candidatus Malacoplasma girerdii</name>
    <dbReference type="NCBI Taxonomy" id="1318617"/>
    <lineage>
        <taxon>Bacteria</taxon>
        <taxon>Bacillati</taxon>
        <taxon>Mycoplasmatota</taxon>
        <taxon>Mycoplasmoidales</taxon>
        <taxon>Mycoplasmoidaceae</taxon>
        <taxon>Malacoplasma</taxon>
    </lineage>
</organism>
<dbReference type="GO" id="GO:0006412">
    <property type="term" value="P:translation"/>
    <property type="evidence" value="ECO:0007669"/>
    <property type="project" value="UniProtKB-UniRule"/>
</dbReference>
<dbReference type="HAMAP" id="MF_00291_B">
    <property type="entry name" value="Ribosomal_uS2_B"/>
    <property type="match status" value="1"/>
</dbReference>
<dbReference type="PRINTS" id="PR00395">
    <property type="entry name" value="RIBOSOMALS2"/>
</dbReference>
<dbReference type="Gene3D" id="1.10.287.610">
    <property type="entry name" value="Helix hairpin bin"/>
    <property type="match status" value="1"/>
</dbReference>
<evidence type="ECO:0000256" key="4">
    <source>
        <dbReference type="ARBA" id="ARBA00035256"/>
    </source>
</evidence>
<dbReference type="KEGG" id="mgj:MGM1_5210"/>
<dbReference type="GO" id="GO:0022627">
    <property type="term" value="C:cytosolic small ribosomal subunit"/>
    <property type="evidence" value="ECO:0007669"/>
    <property type="project" value="TreeGrafter"/>
</dbReference>